<dbReference type="Proteomes" id="UP000215914">
    <property type="component" value="Unassembled WGS sequence"/>
</dbReference>
<reference evidence="2" key="2">
    <citation type="submission" date="2020-06" db="EMBL/GenBank/DDBJ databases">
        <title>Helianthus annuus Genome sequencing and assembly Release 2.</title>
        <authorList>
            <person name="Gouzy J."/>
            <person name="Langlade N."/>
            <person name="Munos S."/>
        </authorList>
    </citation>
    <scope>NUCLEOTIDE SEQUENCE</scope>
    <source>
        <tissue evidence="2">Leaves</tissue>
    </source>
</reference>
<protein>
    <submittedName>
        <fullName evidence="2">Uncharacterized protein</fullName>
    </submittedName>
</protein>
<reference evidence="2" key="1">
    <citation type="journal article" date="2017" name="Nature">
        <title>The sunflower genome provides insights into oil metabolism, flowering and Asterid evolution.</title>
        <authorList>
            <person name="Badouin H."/>
            <person name="Gouzy J."/>
            <person name="Grassa C.J."/>
            <person name="Murat F."/>
            <person name="Staton S.E."/>
            <person name="Cottret L."/>
            <person name="Lelandais-Briere C."/>
            <person name="Owens G.L."/>
            <person name="Carrere S."/>
            <person name="Mayjonade B."/>
            <person name="Legrand L."/>
            <person name="Gill N."/>
            <person name="Kane N.C."/>
            <person name="Bowers J.E."/>
            <person name="Hubner S."/>
            <person name="Bellec A."/>
            <person name="Berard A."/>
            <person name="Berges H."/>
            <person name="Blanchet N."/>
            <person name="Boniface M.C."/>
            <person name="Brunel D."/>
            <person name="Catrice O."/>
            <person name="Chaidir N."/>
            <person name="Claudel C."/>
            <person name="Donnadieu C."/>
            <person name="Faraut T."/>
            <person name="Fievet G."/>
            <person name="Helmstetter N."/>
            <person name="King M."/>
            <person name="Knapp S.J."/>
            <person name="Lai Z."/>
            <person name="Le Paslier M.C."/>
            <person name="Lippi Y."/>
            <person name="Lorenzon L."/>
            <person name="Mandel J.R."/>
            <person name="Marage G."/>
            <person name="Marchand G."/>
            <person name="Marquand E."/>
            <person name="Bret-Mestries E."/>
            <person name="Morien E."/>
            <person name="Nambeesan S."/>
            <person name="Nguyen T."/>
            <person name="Pegot-Espagnet P."/>
            <person name="Pouilly N."/>
            <person name="Raftis F."/>
            <person name="Sallet E."/>
            <person name="Schiex T."/>
            <person name="Thomas J."/>
            <person name="Vandecasteele C."/>
            <person name="Vares D."/>
            <person name="Vear F."/>
            <person name="Vautrin S."/>
            <person name="Crespi M."/>
            <person name="Mangin B."/>
            <person name="Burke J.M."/>
            <person name="Salse J."/>
            <person name="Munos S."/>
            <person name="Vincourt P."/>
            <person name="Rieseberg L.H."/>
            <person name="Langlade N.B."/>
        </authorList>
    </citation>
    <scope>NUCLEOTIDE SEQUENCE</scope>
    <source>
        <tissue evidence="2">Leaves</tissue>
    </source>
</reference>
<feature type="region of interest" description="Disordered" evidence="1">
    <location>
        <begin position="173"/>
        <end position="226"/>
    </location>
</feature>
<name>A0A9K3NI69_HELAN</name>
<keyword evidence="3" id="KW-1185">Reference proteome</keyword>
<evidence type="ECO:0000313" key="2">
    <source>
        <dbReference type="EMBL" id="KAF5801382.1"/>
    </source>
</evidence>
<feature type="compositionally biased region" description="Basic and acidic residues" evidence="1">
    <location>
        <begin position="186"/>
        <end position="202"/>
    </location>
</feature>
<evidence type="ECO:0000313" key="3">
    <source>
        <dbReference type="Proteomes" id="UP000215914"/>
    </source>
</evidence>
<gene>
    <name evidence="2" type="ORF">HanXRQr2_Chr06g0247491</name>
</gene>
<organism evidence="2 3">
    <name type="scientific">Helianthus annuus</name>
    <name type="common">Common sunflower</name>
    <dbReference type="NCBI Taxonomy" id="4232"/>
    <lineage>
        <taxon>Eukaryota</taxon>
        <taxon>Viridiplantae</taxon>
        <taxon>Streptophyta</taxon>
        <taxon>Embryophyta</taxon>
        <taxon>Tracheophyta</taxon>
        <taxon>Spermatophyta</taxon>
        <taxon>Magnoliopsida</taxon>
        <taxon>eudicotyledons</taxon>
        <taxon>Gunneridae</taxon>
        <taxon>Pentapetalae</taxon>
        <taxon>asterids</taxon>
        <taxon>campanulids</taxon>
        <taxon>Asterales</taxon>
        <taxon>Asteraceae</taxon>
        <taxon>Asteroideae</taxon>
        <taxon>Heliantheae alliance</taxon>
        <taxon>Heliantheae</taxon>
        <taxon>Helianthus</taxon>
    </lineage>
</organism>
<sequence>MRIVHFELSCVAVSGEPSVPLFRMFYRLQSEGDWFTFAKRKDNVSLPCYSFMPTSTYPKEWKNRFIFVSASLIPNPPPPLRDPKAVIDDSVPALSANKIVMWKRMYEHPTRAFNFPEGIFSMGGLSPLYPVRPKAYCEKKDMSLWSLLQADCKGVSFVVGGVVNPDMGNVLEGKTPDVRSSAAVGEVEKTPSTEGGSSERTKGSQNSPCEAVAKLDPNDGGSKTYTPKNFYRTGGVENVYAQKFLYENYIYNTTERKVQGVGHPSPPLLYFAPAVKNISGEKHEDLASRLSRKRKAGLEAGYKVVIPKPRNIRLRLRSASGQKSLPASRAVSEVPLTNTKGLFV</sequence>
<dbReference type="AlphaFoldDB" id="A0A9K3NI69"/>
<accession>A0A9K3NI69</accession>
<proteinExistence type="predicted"/>
<dbReference type="EMBL" id="MNCJ02000321">
    <property type="protein sequence ID" value="KAF5801382.1"/>
    <property type="molecule type" value="Genomic_DNA"/>
</dbReference>
<comment type="caution">
    <text evidence="2">The sequence shown here is derived from an EMBL/GenBank/DDBJ whole genome shotgun (WGS) entry which is preliminary data.</text>
</comment>
<dbReference type="Gramene" id="mRNA:HanXRQr2_Chr06g0247491">
    <property type="protein sequence ID" value="mRNA:HanXRQr2_Chr06g0247491"/>
    <property type="gene ID" value="HanXRQr2_Chr06g0247491"/>
</dbReference>
<evidence type="ECO:0000256" key="1">
    <source>
        <dbReference type="SAM" id="MobiDB-lite"/>
    </source>
</evidence>